<dbReference type="EMBL" id="JBEDUW010000002">
    <property type="protein sequence ID" value="KAK9946272.1"/>
    <property type="molecule type" value="Genomic_DNA"/>
</dbReference>
<organism evidence="4 5">
    <name type="scientific">Rubus argutus</name>
    <name type="common">Southern blackberry</name>
    <dbReference type="NCBI Taxonomy" id="59490"/>
    <lineage>
        <taxon>Eukaryota</taxon>
        <taxon>Viridiplantae</taxon>
        <taxon>Streptophyta</taxon>
        <taxon>Embryophyta</taxon>
        <taxon>Tracheophyta</taxon>
        <taxon>Spermatophyta</taxon>
        <taxon>Magnoliopsida</taxon>
        <taxon>eudicotyledons</taxon>
        <taxon>Gunneridae</taxon>
        <taxon>Pentapetalae</taxon>
        <taxon>rosids</taxon>
        <taxon>fabids</taxon>
        <taxon>Rosales</taxon>
        <taxon>Rosaceae</taxon>
        <taxon>Rosoideae</taxon>
        <taxon>Rosoideae incertae sedis</taxon>
        <taxon>Rubus</taxon>
    </lineage>
</organism>
<feature type="domain" description="DUF4408" evidence="3">
    <location>
        <begin position="10"/>
        <end position="41"/>
    </location>
</feature>
<proteinExistence type="predicted"/>
<keyword evidence="2" id="KW-1133">Transmembrane helix</keyword>
<keyword evidence="2" id="KW-0812">Transmembrane</keyword>
<feature type="region of interest" description="Disordered" evidence="1">
    <location>
        <begin position="149"/>
        <end position="225"/>
    </location>
</feature>
<feature type="compositionally biased region" description="Basic and acidic residues" evidence="1">
    <location>
        <begin position="195"/>
        <end position="207"/>
    </location>
</feature>
<dbReference type="InterPro" id="IPR025520">
    <property type="entry name" value="DUF4408"/>
</dbReference>
<evidence type="ECO:0000256" key="1">
    <source>
        <dbReference type="SAM" id="MobiDB-lite"/>
    </source>
</evidence>
<dbReference type="PANTHER" id="PTHR33098:SF53">
    <property type="entry name" value="OS05G0540900 PROTEIN"/>
    <property type="match status" value="1"/>
</dbReference>
<feature type="region of interest" description="Disordered" evidence="1">
    <location>
        <begin position="81"/>
        <end position="106"/>
    </location>
</feature>
<feature type="compositionally biased region" description="Acidic residues" evidence="1">
    <location>
        <begin position="152"/>
        <end position="181"/>
    </location>
</feature>
<dbReference type="Pfam" id="PF14364">
    <property type="entry name" value="DUF4408"/>
    <property type="match status" value="1"/>
</dbReference>
<accession>A0AAW1YBM9</accession>
<reference evidence="4 5" key="1">
    <citation type="journal article" date="2023" name="G3 (Bethesda)">
        <title>A chromosome-length genome assembly and annotation of blackberry (Rubus argutus, cv. 'Hillquist').</title>
        <authorList>
            <person name="Bruna T."/>
            <person name="Aryal R."/>
            <person name="Dudchenko O."/>
            <person name="Sargent D.J."/>
            <person name="Mead D."/>
            <person name="Buti M."/>
            <person name="Cavallini A."/>
            <person name="Hytonen T."/>
            <person name="Andres J."/>
            <person name="Pham M."/>
            <person name="Weisz D."/>
            <person name="Mascagni F."/>
            <person name="Usai G."/>
            <person name="Natali L."/>
            <person name="Bassil N."/>
            <person name="Fernandez G.E."/>
            <person name="Lomsadze A."/>
            <person name="Armour M."/>
            <person name="Olukolu B."/>
            <person name="Poorten T."/>
            <person name="Britton C."/>
            <person name="Davik J."/>
            <person name="Ashrafi H."/>
            <person name="Aiden E.L."/>
            <person name="Borodovsky M."/>
            <person name="Worthington M."/>
        </authorList>
    </citation>
    <scope>NUCLEOTIDE SEQUENCE [LARGE SCALE GENOMIC DNA]</scope>
    <source>
        <strain evidence="4">PI 553951</strain>
    </source>
</reference>
<keyword evidence="5" id="KW-1185">Reference proteome</keyword>
<sequence length="299" mass="34238">MFEESVSSIPSIWASMNSWFTPAVLFVLLNLMIGTIAIASGLGTQRQDQQQEHQHQHQQQGLARSPSVLQRFKSINFYSYRSPEPATNYENPPESETHEVEQPQLPRSPSMLERLQSIKFQFHFPRESSSLQPRVAVPDPEPEAHYSAYEQAPEDEEPKEELDEDQFEAESESESESESEEKDQTLDEIYSQLQLHDHHVSRTKSDTKPASGEVPEKLPKKMKKSASAKSAFAHFAADDIVESRRPATVREKKAKVAEDDEEVDAKADDFINRFKHQLKLQRLDSIIRYKDIITRGSDK</sequence>
<dbReference type="Pfam" id="PF05553">
    <property type="entry name" value="DUF761"/>
    <property type="match status" value="1"/>
</dbReference>
<dbReference type="InterPro" id="IPR008480">
    <property type="entry name" value="DUF761_pln"/>
</dbReference>
<evidence type="ECO:0000313" key="4">
    <source>
        <dbReference type="EMBL" id="KAK9946272.1"/>
    </source>
</evidence>
<gene>
    <name evidence="4" type="ORF">M0R45_011745</name>
</gene>
<protein>
    <recommendedName>
        <fullName evidence="3">DUF4408 domain-containing protein</fullName>
    </recommendedName>
</protein>
<dbReference type="PANTHER" id="PTHR33098">
    <property type="entry name" value="COTTON FIBER (DUF761)"/>
    <property type="match status" value="1"/>
</dbReference>
<dbReference type="AlphaFoldDB" id="A0AAW1YBM9"/>
<evidence type="ECO:0000259" key="3">
    <source>
        <dbReference type="Pfam" id="PF14364"/>
    </source>
</evidence>
<keyword evidence="2" id="KW-0472">Membrane</keyword>
<feature type="transmembrane region" description="Helical" evidence="2">
    <location>
        <begin position="20"/>
        <end position="42"/>
    </location>
</feature>
<evidence type="ECO:0000256" key="2">
    <source>
        <dbReference type="SAM" id="Phobius"/>
    </source>
</evidence>
<name>A0AAW1YBM9_RUBAR</name>
<dbReference type="Proteomes" id="UP001457282">
    <property type="component" value="Unassembled WGS sequence"/>
</dbReference>
<evidence type="ECO:0000313" key="5">
    <source>
        <dbReference type="Proteomes" id="UP001457282"/>
    </source>
</evidence>
<comment type="caution">
    <text evidence="4">The sequence shown here is derived from an EMBL/GenBank/DDBJ whole genome shotgun (WGS) entry which is preliminary data.</text>
</comment>